<evidence type="ECO:0000256" key="5">
    <source>
        <dbReference type="ARBA" id="ARBA00022643"/>
    </source>
</evidence>
<dbReference type="SUPFAM" id="SSF51412">
    <property type="entry name" value="Inosine monophosphate dehydrogenase (IMPDH)"/>
    <property type="match status" value="1"/>
</dbReference>
<keyword evidence="8 12" id="KW-0503">Monooxygenase</keyword>
<dbReference type="OrthoDB" id="9778912at2"/>
<dbReference type="EMBL" id="FMTS01000011">
    <property type="protein sequence ID" value="SCW83820.1"/>
    <property type="molecule type" value="Genomic_DNA"/>
</dbReference>
<evidence type="ECO:0000256" key="4">
    <source>
        <dbReference type="ARBA" id="ARBA00022630"/>
    </source>
</evidence>
<evidence type="ECO:0000256" key="6">
    <source>
        <dbReference type="ARBA" id="ARBA00022741"/>
    </source>
</evidence>
<protein>
    <recommendedName>
        <fullName evidence="11">Nitronate monooxygenase</fullName>
    </recommendedName>
    <alternativeName>
        <fullName evidence="9">Propionate 3-nitronate monooxygenase</fullName>
    </alternativeName>
</protein>
<comment type="similarity">
    <text evidence="2">Belongs to the nitronate monooxygenase family. NMO class I subfamily.</text>
</comment>
<keyword evidence="7" id="KW-0560">Oxidoreductase</keyword>
<evidence type="ECO:0000256" key="11">
    <source>
        <dbReference type="ARBA" id="ARBA00067136"/>
    </source>
</evidence>
<dbReference type="FunFam" id="3.20.20.70:FF:000154">
    <property type="entry name" value="Probable nitronate monooxygenase"/>
    <property type="match status" value="1"/>
</dbReference>
<dbReference type="PANTHER" id="PTHR42747">
    <property type="entry name" value="NITRONATE MONOOXYGENASE-RELATED"/>
    <property type="match status" value="1"/>
</dbReference>
<dbReference type="RefSeq" id="WP_090650848.1">
    <property type="nucleotide sequence ID" value="NZ_CBCRYE010000009.1"/>
</dbReference>
<keyword evidence="13" id="KW-1185">Reference proteome</keyword>
<reference evidence="13" key="1">
    <citation type="submission" date="2016-10" db="EMBL/GenBank/DDBJ databases">
        <authorList>
            <person name="Varghese N."/>
            <person name="Submissions S."/>
        </authorList>
    </citation>
    <scope>NUCLEOTIDE SEQUENCE [LARGE SCALE GENOMIC DNA]</scope>
    <source>
        <strain evidence="13">CGMCC 1.3431</strain>
    </source>
</reference>
<accession>A0A1G4TR64</accession>
<gene>
    <name evidence="12" type="ORF">SAMN02927928_0108</name>
</gene>
<evidence type="ECO:0000313" key="12">
    <source>
        <dbReference type="EMBL" id="SCW83820.1"/>
    </source>
</evidence>
<dbReference type="STRING" id="260084.SAMN02927928_0108"/>
<evidence type="ECO:0000256" key="2">
    <source>
        <dbReference type="ARBA" id="ARBA00009881"/>
    </source>
</evidence>
<evidence type="ECO:0000256" key="10">
    <source>
        <dbReference type="ARBA" id="ARBA00049401"/>
    </source>
</evidence>
<evidence type="ECO:0000256" key="8">
    <source>
        <dbReference type="ARBA" id="ARBA00023033"/>
    </source>
</evidence>
<dbReference type="CDD" id="cd04730">
    <property type="entry name" value="NPD_like"/>
    <property type="match status" value="1"/>
</dbReference>
<evidence type="ECO:0000256" key="7">
    <source>
        <dbReference type="ARBA" id="ARBA00023002"/>
    </source>
</evidence>
<dbReference type="Pfam" id="PF03060">
    <property type="entry name" value="NMO"/>
    <property type="match status" value="1"/>
</dbReference>
<dbReference type="AlphaFoldDB" id="A0A1G4TR64"/>
<dbReference type="GO" id="GO:0009636">
    <property type="term" value="P:response to toxic substance"/>
    <property type="evidence" value="ECO:0007669"/>
    <property type="project" value="UniProtKB-KW"/>
</dbReference>
<keyword evidence="5" id="KW-0288">FMN</keyword>
<dbReference type="Proteomes" id="UP000199150">
    <property type="component" value="Unassembled WGS sequence"/>
</dbReference>
<name>A0A1G4TR64_9CAUL</name>
<evidence type="ECO:0000256" key="1">
    <source>
        <dbReference type="ARBA" id="ARBA00001917"/>
    </source>
</evidence>
<comment type="catalytic activity">
    <reaction evidence="10">
        <text>3 propionate 3-nitronate + 3 O2 + H2O = 3 3-oxopropanoate + 2 nitrate + nitrite + H2O2 + 3 H(+)</text>
        <dbReference type="Rhea" id="RHEA:57332"/>
        <dbReference type="ChEBI" id="CHEBI:15377"/>
        <dbReference type="ChEBI" id="CHEBI:15378"/>
        <dbReference type="ChEBI" id="CHEBI:15379"/>
        <dbReference type="ChEBI" id="CHEBI:16240"/>
        <dbReference type="ChEBI" id="CHEBI:16301"/>
        <dbReference type="ChEBI" id="CHEBI:17632"/>
        <dbReference type="ChEBI" id="CHEBI:33190"/>
        <dbReference type="ChEBI" id="CHEBI:136067"/>
    </reaction>
</comment>
<dbReference type="GO" id="GO:0018580">
    <property type="term" value="F:nitronate monooxygenase activity"/>
    <property type="evidence" value="ECO:0007669"/>
    <property type="project" value="InterPro"/>
</dbReference>
<comment type="cofactor">
    <cofactor evidence="1">
        <name>FMN</name>
        <dbReference type="ChEBI" id="CHEBI:58210"/>
    </cofactor>
</comment>
<dbReference type="InterPro" id="IPR004136">
    <property type="entry name" value="NMO"/>
</dbReference>
<evidence type="ECO:0000256" key="9">
    <source>
        <dbReference type="ARBA" id="ARBA00031155"/>
    </source>
</evidence>
<sequence length="363" mass="37805">MTTWKDRRILDLLEIGLPIIQAPMAGANGAEMVIAVSQAGGLGSLPCAQLSPEQVREAARQIREETAAPFNLNVFCHAAPAPEDPAVKARLAEWRRHLTPYYEEAGLPADTPVPLSGRAPFDDAWCRVVEEIRPAVVSFHFGLPAPDLLARVKATGAKILSSATTVAEARWLEAKGVDAIIAMGAEAGGHRASFLQMDMSRQVGTFALVPQIVDAVSVPVIAAGGISDGRGVAAALVLGASAVQVGTAYLLTREATISDAHRAALMSATDDGTQITNIFTGRPARGINNRAMRELGPLSDLAPDFPLAGGALAPLKASPALNGATEFSNLWAGQSAALANLTDAASLTKALAADTIARLNNMV</sequence>
<evidence type="ECO:0000256" key="3">
    <source>
        <dbReference type="ARBA" id="ARBA00022575"/>
    </source>
</evidence>
<dbReference type="Gene3D" id="3.20.20.70">
    <property type="entry name" value="Aldolase class I"/>
    <property type="match status" value="1"/>
</dbReference>
<dbReference type="PANTHER" id="PTHR42747:SF3">
    <property type="entry name" value="NITRONATE MONOOXYGENASE-RELATED"/>
    <property type="match status" value="1"/>
</dbReference>
<evidence type="ECO:0000313" key="13">
    <source>
        <dbReference type="Proteomes" id="UP000199150"/>
    </source>
</evidence>
<dbReference type="GO" id="GO:0000166">
    <property type="term" value="F:nucleotide binding"/>
    <property type="evidence" value="ECO:0007669"/>
    <property type="project" value="UniProtKB-KW"/>
</dbReference>
<proteinExistence type="inferred from homology"/>
<dbReference type="InterPro" id="IPR013785">
    <property type="entry name" value="Aldolase_TIM"/>
</dbReference>
<keyword evidence="6" id="KW-0547">Nucleotide-binding</keyword>
<keyword evidence="4" id="KW-0285">Flavoprotein</keyword>
<organism evidence="12 13">
    <name type="scientific">Asticcacaulis taihuensis</name>
    <dbReference type="NCBI Taxonomy" id="260084"/>
    <lineage>
        <taxon>Bacteria</taxon>
        <taxon>Pseudomonadati</taxon>
        <taxon>Pseudomonadota</taxon>
        <taxon>Alphaproteobacteria</taxon>
        <taxon>Caulobacterales</taxon>
        <taxon>Caulobacteraceae</taxon>
        <taxon>Asticcacaulis</taxon>
    </lineage>
</organism>
<keyword evidence="3" id="KW-0216">Detoxification</keyword>